<dbReference type="Pfam" id="PF00496">
    <property type="entry name" value="SBP_bac_5"/>
    <property type="match status" value="1"/>
</dbReference>
<dbReference type="AlphaFoldDB" id="A0A3G8JGP5"/>
<sequence length="549" mass="57982">MVGVIVVAAGLLTACGEDGPPTIDYVVDARIDSYNANTVDGNASGVLMATTRILPGFSYLGAQGQVTPDRDIGTVTPVPGDGLTLHYEINPEARYSDGQAVDCDDLVLAWAAMSGRFRGFRPATTAGYRDIERMDCNPGDKTATATFARGRDYRDWLSLFGAGTLLPAHVIARDAGIPDVLDAIRATDGAAITKVARSWNSGFTLTPGPIDAARFPSSGPYRVDRYSKSGGLVLVANDKWWGDAPATPRIVVWGRGTDAERRIPDGAFDVADITAGLTGDEVTPSGTSTQPLPQPNRALAVEELVLSQRGVFADLRARQAFASCVPRDALARQFGQGAQVWNLRVLAPSDNLAAQLNGAFGRAYSRPDLPRARTLSADPDGARAGPLRIRIGYLAPTVRRQQMVAAMAESCRRVGIDVVDAGSPEIAPGALGRDVDALLVANGAAFAAAGAANPSRDAYQLRGGDPLNLGGFRSPEVSGAIDELVASDLAADRLPLVRAIENAAWSSLPSIPLFAAPRVQRWGGRVDNVVAGLGRNGTGWNMDRWTVRD</sequence>
<gene>
    <name evidence="2" type="ORF">D7316_00831</name>
</gene>
<organism evidence="2 3">
    <name type="scientific">Gordonia insulae</name>
    <dbReference type="NCBI Taxonomy" id="2420509"/>
    <lineage>
        <taxon>Bacteria</taxon>
        <taxon>Bacillati</taxon>
        <taxon>Actinomycetota</taxon>
        <taxon>Actinomycetes</taxon>
        <taxon>Mycobacteriales</taxon>
        <taxon>Gordoniaceae</taxon>
        <taxon>Gordonia</taxon>
    </lineage>
</organism>
<dbReference type="OrthoDB" id="7888869at2"/>
<dbReference type="EMBL" id="CP033972">
    <property type="protein sequence ID" value="AZG44247.1"/>
    <property type="molecule type" value="Genomic_DNA"/>
</dbReference>
<evidence type="ECO:0000259" key="1">
    <source>
        <dbReference type="Pfam" id="PF00496"/>
    </source>
</evidence>
<keyword evidence="2" id="KW-0449">Lipoprotein</keyword>
<dbReference type="Gene3D" id="3.10.105.10">
    <property type="entry name" value="Dipeptide-binding Protein, Domain 3"/>
    <property type="match status" value="1"/>
</dbReference>
<dbReference type="GO" id="GO:1904680">
    <property type="term" value="F:peptide transmembrane transporter activity"/>
    <property type="evidence" value="ECO:0007669"/>
    <property type="project" value="TreeGrafter"/>
</dbReference>
<proteinExistence type="predicted"/>
<dbReference type="SUPFAM" id="SSF53850">
    <property type="entry name" value="Periplasmic binding protein-like II"/>
    <property type="match status" value="1"/>
</dbReference>
<dbReference type="Gene3D" id="3.90.76.10">
    <property type="entry name" value="Dipeptide-binding Protein, Domain 1"/>
    <property type="match status" value="1"/>
</dbReference>
<accession>A0A3G8JGP5</accession>
<reference evidence="2 3" key="1">
    <citation type="submission" date="2018-11" db="EMBL/GenBank/DDBJ databases">
        <title>Gordonia insulae sp. nov., isolated from an island soil.</title>
        <authorList>
            <person name="Kim Y.S."/>
            <person name="Kim S.B."/>
        </authorList>
    </citation>
    <scope>NUCLEOTIDE SEQUENCE [LARGE SCALE GENOMIC DNA]</scope>
    <source>
        <strain evidence="2 3">MMS17-SY073</strain>
    </source>
</reference>
<evidence type="ECO:0000313" key="2">
    <source>
        <dbReference type="EMBL" id="AZG44247.1"/>
    </source>
</evidence>
<dbReference type="GO" id="GO:0015833">
    <property type="term" value="P:peptide transport"/>
    <property type="evidence" value="ECO:0007669"/>
    <property type="project" value="TreeGrafter"/>
</dbReference>
<feature type="domain" description="Solute-binding protein family 5" evidence="1">
    <location>
        <begin position="81"/>
        <end position="418"/>
    </location>
</feature>
<evidence type="ECO:0000313" key="3">
    <source>
        <dbReference type="Proteomes" id="UP000271469"/>
    </source>
</evidence>
<dbReference type="Proteomes" id="UP000271469">
    <property type="component" value="Chromosome"/>
</dbReference>
<dbReference type="InterPro" id="IPR000914">
    <property type="entry name" value="SBP_5_dom"/>
</dbReference>
<dbReference type="Gene3D" id="3.40.190.10">
    <property type="entry name" value="Periplasmic binding protein-like II"/>
    <property type="match status" value="1"/>
</dbReference>
<name>A0A3G8JGP5_9ACTN</name>
<keyword evidence="3" id="KW-1185">Reference proteome</keyword>
<dbReference type="KEGG" id="gom:D7316_00831"/>
<dbReference type="InterPro" id="IPR039424">
    <property type="entry name" value="SBP_5"/>
</dbReference>
<dbReference type="PANTHER" id="PTHR30290">
    <property type="entry name" value="PERIPLASMIC BINDING COMPONENT OF ABC TRANSPORTER"/>
    <property type="match status" value="1"/>
</dbReference>
<dbReference type="RefSeq" id="WP_124711090.1">
    <property type="nucleotide sequence ID" value="NZ_CP033972.1"/>
</dbReference>
<protein>
    <submittedName>
        <fullName evidence="2">Putative lipoprotein</fullName>
    </submittedName>
</protein>
<dbReference type="PANTHER" id="PTHR30290:SF65">
    <property type="entry name" value="MONOACYL PHOSPHATIDYLINOSITOL TETRAMANNOSIDE-BINDING PROTEIN LPQW-RELATED"/>
    <property type="match status" value="1"/>
</dbReference>